<keyword evidence="10" id="KW-1185">Reference proteome</keyword>
<dbReference type="PIRSF" id="PIRSF000097">
    <property type="entry name" value="AKR"/>
    <property type="match status" value="1"/>
</dbReference>
<dbReference type="GO" id="GO:0016491">
    <property type="term" value="F:oxidoreductase activity"/>
    <property type="evidence" value="ECO:0007669"/>
    <property type="project" value="UniProtKB-KW"/>
</dbReference>
<reference evidence="9 10" key="1">
    <citation type="submission" date="2019-04" db="EMBL/GenBank/DDBJ databases">
        <title>Annotation for the trematode Fasciola gigantica.</title>
        <authorList>
            <person name="Choi Y.-J."/>
        </authorList>
    </citation>
    <scope>NUCLEOTIDE SEQUENCE [LARGE SCALE GENOMIC DNA]</scope>
    <source>
        <strain evidence="9">Uganda_cow_1</strain>
    </source>
</reference>
<dbReference type="Proteomes" id="UP000316759">
    <property type="component" value="Unassembled WGS sequence"/>
</dbReference>
<accession>A0A504Z1S1</accession>
<proteinExistence type="inferred from homology"/>
<dbReference type="PRINTS" id="PR00069">
    <property type="entry name" value="ALDKETRDTASE"/>
</dbReference>
<dbReference type="InterPro" id="IPR036812">
    <property type="entry name" value="NAD(P)_OxRdtase_dom_sf"/>
</dbReference>
<name>A0A504Z1S1_FASGI</name>
<dbReference type="InterPro" id="IPR018170">
    <property type="entry name" value="Aldo/ket_reductase_CS"/>
</dbReference>
<dbReference type="AlphaFoldDB" id="A0A504Z1S1"/>
<evidence type="ECO:0000256" key="1">
    <source>
        <dbReference type="ARBA" id="ARBA00007905"/>
    </source>
</evidence>
<dbReference type="SUPFAM" id="SSF51430">
    <property type="entry name" value="NAD(P)-linked oxidoreductase"/>
    <property type="match status" value="1"/>
</dbReference>
<dbReference type="Pfam" id="PF00248">
    <property type="entry name" value="Aldo_ket_red"/>
    <property type="match status" value="1"/>
</dbReference>
<gene>
    <name evidence="9" type="ORF">FGIG_05761</name>
</gene>
<dbReference type="InterPro" id="IPR020471">
    <property type="entry name" value="AKR"/>
</dbReference>
<comment type="similarity">
    <text evidence="1">Belongs to the aldo/keto reductase family.</text>
</comment>
<evidence type="ECO:0000256" key="2">
    <source>
        <dbReference type="ARBA" id="ARBA00022857"/>
    </source>
</evidence>
<evidence type="ECO:0000313" key="10">
    <source>
        <dbReference type="Proteomes" id="UP000316759"/>
    </source>
</evidence>
<dbReference type="PROSITE" id="PS00062">
    <property type="entry name" value="ALDOKETO_REDUCTASE_2"/>
    <property type="match status" value="1"/>
</dbReference>
<evidence type="ECO:0000256" key="7">
    <source>
        <dbReference type="SAM" id="SignalP"/>
    </source>
</evidence>
<organism evidence="9 10">
    <name type="scientific">Fasciola gigantica</name>
    <name type="common">Giant liver fluke</name>
    <dbReference type="NCBI Taxonomy" id="46835"/>
    <lineage>
        <taxon>Eukaryota</taxon>
        <taxon>Metazoa</taxon>
        <taxon>Spiralia</taxon>
        <taxon>Lophotrochozoa</taxon>
        <taxon>Platyhelminthes</taxon>
        <taxon>Trematoda</taxon>
        <taxon>Digenea</taxon>
        <taxon>Plagiorchiida</taxon>
        <taxon>Echinostomata</taxon>
        <taxon>Echinostomatoidea</taxon>
        <taxon>Fasciolidae</taxon>
        <taxon>Fasciola</taxon>
    </lineage>
</organism>
<evidence type="ECO:0000256" key="5">
    <source>
        <dbReference type="PIRSR" id="PIRSR000097-2"/>
    </source>
</evidence>
<keyword evidence="2" id="KW-0521">NADP</keyword>
<dbReference type="Gene3D" id="3.20.20.100">
    <property type="entry name" value="NADP-dependent oxidoreductase domain"/>
    <property type="match status" value="1"/>
</dbReference>
<feature type="signal peptide" evidence="7">
    <location>
        <begin position="1"/>
        <end position="15"/>
    </location>
</feature>
<evidence type="ECO:0000256" key="6">
    <source>
        <dbReference type="PIRSR" id="PIRSR000097-3"/>
    </source>
</evidence>
<dbReference type="STRING" id="46835.A0A504Z1S1"/>
<feature type="active site" description="Proton donor" evidence="4">
    <location>
        <position position="65"/>
    </location>
</feature>
<feature type="site" description="Lowers pKa of active site Tyr" evidence="6">
    <location>
        <position position="94"/>
    </location>
</feature>
<dbReference type="EMBL" id="SUNJ01004404">
    <property type="protein sequence ID" value="TPP64467.1"/>
    <property type="molecule type" value="Genomic_DNA"/>
</dbReference>
<keyword evidence="3" id="KW-0560">Oxidoreductase</keyword>
<dbReference type="PROSITE" id="PS00063">
    <property type="entry name" value="ALDOKETO_REDUCTASE_3"/>
    <property type="match status" value="1"/>
</dbReference>
<feature type="domain" description="NADP-dependent oxidoreductase" evidence="8">
    <location>
        <begin position="32"/>
        <end position="301"/>
    </location>
</feature>
<evidence type="ECO:0000259" key="8">
    <source>
        <dbReference type="Pfam" id="PF00248"/>
    </source>
</evidence>
<feature type="binding site" evidence="5">
    <location>
        <position position="127"/>
    </location>
    <ligand>
        <name>substrate</name>
    </ligand>
</feature>
<protein>
    <submittedName>
        <fullName evidence="9">NADP-dependent glycerol dehydrogenase</fullName>
    </submittedName>
</protein>
<keyword evidence="7" id="KW-0732">Signal</keyword>
<dbReference type="PROSITE" id="PS00798">
    <property type="entry name" value="ALDOKETO_REDUCTASE_1"/>
    <property type="match status" value="1"/>
</dbReference>
<feature type="chain" id="PRO_5021293989" evidence="7">
    <location>
        <begin position="16"/>
        <end position="333"/>
    </location>
</feature>
<sequence>MLSRNVALFCVLVTADEMETVEFSNGQKMPVLGLGTWTSPSDKVKTAVLSALEAGYRHIDGAFVYGNEQAVGEALKDGMKRFNLRREDIFITSKVWCTYFRPELVRKCCETTLKDLQLSYVDLYLVHWPVALKPGDINFPKSGDGETLELDHPPLAETWKAMEKLVDDKLVRSIGISNFNKRQIDMILGMCRIKPVNLQVEIHANFPNTKLVEYAQSKGLTVTAYAPLGSPGASPGEVDLLTAPWVCEIADRHQKTTSQILLRYLLQRNIVVIPKSVTPSRIVENSKIFDFKLSDEEMRLLNTRGVNKRQFVLASMRLHPEYPSSTILDGTRR</sequence>
<comment type="caution">
    <text evidence="9">The sequence shown here is derived from an EMBL/GenBank/DDBJ whole genome shotgun (WGS) entry which is preliminary data.</text>
</comment>
<evidence type="ECO:0000256" key="3">
    <source>
        <dbReference type="ARBA" id="ARBA00023002"/>
    </source>
</evidence>
<dbReference type="FunFam" id="3.20.20.100:FF:000006">
    <property type="entry name" value="Aldo-keto reductase family 1 member A1"/>
    <property type="match status" value="1"/>
</dbReference>
<dbReference type="PANTHER" id="PTHR11732">
    <property type="entry name" value="ALDO/KETO REDUCTASE"/>
    <property type="match status" value="1"/>
</dbReference>
<dbReference type="InterPro" id="IPR023210">
    <property type="entry name" value="NADP_OxRdtase_dom"/>
</dbReference>
<evidence type="ECO:0000313" key="9">
    <source>
        <dbReference type="EMBL" id="TPP64467.1"/>
    </source>
</evidence>
<dbReference type="OrthoDB" id="416253at2759"/>
<evidence type="ECO:0000256" key="4">
    <source>
        <dbReference type="PIRSR" id="PIRSR000097-1"/>
    </source>
</evidence>